<dbReference type="AlphaFoldDB" id="A0A1Y1Q6W1"/>
<evidence type="ECO:0000313" key="2">
    <source>
        <dbReference type="Proteomes" id="UP000192491"/>
    </source>
</evidence>
<comment type="caution">
    <text evidence="1">The sequence shown here is derived from an EMBL/GenBank/DDBJ whole genome shotgun (WGS) entry which is preliminary data.</text>
</comment>
<dbReference type="Proteomes" id="UP000192491">
    <property type="component" value="Unassembled WGS sequence"/>
</dbReference>
<dbReference type="EMBL" id="MTEJ01000801">
    <property type="protein sequence ID" value="OQW97531.1"/>
    <property type="molecule type" value="Genomic_DNA"/>
</dbReference>
<name>A0A1Y1Q6W1_9GAMM</name>
<reference evidence="1 2" key="1">
    <citation type="submission" date="2017-01" db="EMBL/GenBank/DDBJ databases">
        <title>Novel large sulfur bacteria in the metagenomes of groundwater-fed chemosynthetic microbial mats in the Lake Huron basin.</title>
        <authorList>
            <person name="Sharrar A.M."/>
            <person name="Flood B.E."/>
            <person name="Bailey J.V."/>
            <person name="Jones D.S."/>
            <person name="Biddanda B."/>
            <person name="Ruberg S.A."/>
            <person name="Marcus D.N."/>
            <person name="Dick G.J."/>
        </authorList>
    </citation>
    <scope>NUCLEOTIDE SEQUENCE [LARGE SCALE GENOMIC DNA]</scope>
    <source>
        <strain evidence="1">A8</strain>
    </source>
</reference>
<accession>A0A1Y1Q6W1</accession>
<gene>
    <name evidence="1" type="ORF">BWK73_54205</name>
</gene>
<sequence>MLLQLVAELVQKRQIIRRTVGVKRKLEEFIIQLVKCCALLVNGGFQFELVHEGGMGLLQRGIRHLHILAHLVGYVGEVEPQ</sequence>
<evidence type="ECO:0000313" key="1">
    <source>
        <dbReference type="EMBL" id="OQW97531.1"/>
    </source>
</evidence>
<protein>
    <submittedName>
        <fullName evidence="1">Uncharacterized protein</fullName>
    </submittedName>
</protein>
<organism evidence="1 2">
    <name type="scientific">Thiothrix lacustris</name>
    <dbReference type="NCBI Taxonomy" id="525917"/>
    <lineage>
        <taxon>Bacteria</taxon>
        <taxon>Pseudomonadati</taxon>
        <taxon>Pseudomonadota</taxon>
        <taxon>Gammaproteobacteria</taxon>
        <taxon>Thiotrichales</taxon>
        <taxon>Thiotrichaceae</taxon>
        <taxon>Thiothrix</taxon>
    </lineage>
</organism>
<proteinExistence type="predicted"/>